<dbReference type="Pfam" id="PF01381">
    <property type="entry name" value="HTH_3"/>
    <property type="match status" value="1"/>
</dbReference>
<protein>
    <submittedName>
        <fullName evidence="5">DNA-binding protein</fullName>
    </submittedName>
    <submittedName>
        <fullName evidence="4">Transcriptional regulator</fullName>
    </submittedName>
</protein>
<keyword evidence="7" id="KW-1185">Reference proteome</keyword>
<dbReference type="Proteomes" id="UP000319578">
    <property type="component" value="Unassembled WGS sequence"/>
</dbReference>
<feature type="transmembrane region" description="Helical" evidence="2">
    <location>
        <begin position="143"/>
        <end position="163"/>
    </location>
</feature>
<dbReference type="STRING" id="54915.ADS79_22070"/>
<keyword evidence="2" id="KW-0472">Membrane</keyword>
<dbReference type="SUPFAM" id="SSF47413">
    <property type="entry name" value="lambda repressor-like DNA-binding domains"/>
    <property type="match status" value="1"/>
</dbReference>
<keyword evidence="2" id="KW-0812">Transmembrane</keyword>
<reference evidence="6" key="1">
    <citation type="submission" date="2015-07" db="EMBL/GenBank/DDBJ databases">
        <title>Genome sequencing project for genomic taxonomy and phylogenomics of Bacillus-like bacteria.</title>
        <authorList>
            <person name="Liu B."/>
            <person name="Wang J."/>
            <person name="Zhu Y."/>
            <person name="Liu G."/>
            <person name="Chen Q."/>
            <person name="Chen Z."/>
            <person name="Lan J."/>
            <person name="Che J."/>
            <person name="Ge C."/>
            <person name="Shi H."/>
            <person name="Pan Z."/>
            <person name="Liu X."/>
        </authorList>
    </citation>
    <scope>NUCLEOTIDE SEQUENCE [LARGE SCALE GENOMIC DNA]</scope>
    <source>
        <strain evidence="6">DSM 9887</strain>
    </source>
</reference>
<dbReference type="SMART" id="SM00530">
    <property type="entry name" value="HTH_XRE"/>
    <property type="match status" value="1"/>
</dbReference>
<dbReference type="EMBL" id="BJON01000003">
    <property type="protein sequence ID" value="GED67111.1"/>
    <property type="molecule type" value="Genomic_DNA"/>
</dbReference>
<name>A0A0K9YS56_9BACL</name>
<dbReference type="OrthoDB" id="8115576at2"/>
<dbReference type="GO" id="GO:0003677">
    <property type="term" value="F:DNA binding"/>
    <property type="evidence" value="ECO:0007669"/>
    <property type="project" value="UniProtKB-KW"/>
</dbReference>
<dbReference type="PANTHER" id="PTHR46558">
    <property type="entry name" value="TRACRIPTIONAL REGULATORY PROTEIN-RELATED-RELATED"/>
    <property type="match status" value="1"/>
</dbReference>
<dbReference type="CDD" id="cd00093">
    <property type="entry name" value="HTH_XRE"/>
    <property type="match status" value="1"/>
</dbReference>
<evidence type="ECO:0000256" key="1">
    <source>
        <dbReference type="ARBA" id="ARBA00023125"/>
    </source>
</evidence>
<reference evidence="5" key="2">
    <citation type="submission" date="2015-07" db="EMBL/GenBank/DDBJ databases">
        <title>MeaNS - Measles Nucleotide Surveillance Program.</title>
        <authorList>
            <person name="Tran T."/>
            <person name="Druce J."/>
        </authorList>
    </citation>
    <scope>NUCLEOTIDE SEQUENCE</scope>
    <source>
        <strain evidence="5">DSM 9887</strain>
    </source>
</reference>
<evidence type="ECO:0000313" key="7">
    <source>
        <dbReference type="Proteomes" id="UP000319578"/>
    </source>
</evidence>
<dbReference type="Gene3D" id="1.10.260.40">
    <property type="entry name" value="lambda repressor-like DNA-binding domains"/>
    <property type="match status" value="1"/>
</dbReference>
<feature type="domain" description="HTH cro/C1-type" evidence="3">
    <location>
        <begin position="7"/>
        <end position="61"/>
    </location>
</feature>
<evidence type="ECO:0000313" key="6">
    <source>
        <dbReference type="Proteomes" id="UP000036834"/>
    </source>
</evidence>
<evidence type="ECO:0000259" key="3">
    <source>
        <dbReference type="PROSITE" id="PS50943"/>
    </source>
</evidence>
<evidence type="ECO:0000256" key="2">
    <source>
        <dbReference type="SAM" id="Phobius"/>
    </source>
</evidence>
<dbReference type="EMBL" id="LGIQ01000009">
    <property type="protein sequence ID" value="KNB71467.1"/>
    <property type="molecule type" value="Genomic_DNA"/>
</dbReference>
<accession>A0A0K9YS56</accession>
<comment type="caution">
    <text evidence="5">The sequence shown here is derived from an EMBL/GenBank/DDBJ whole genome shotgun (WGS) entry which is preliminary data.</text>
</comment>
<sequence>MTISNRIQTLRKAKGISQEGLAEKIGVSRQAVSKWESEQSTPELDKIVLLSDFFEVTTDYLLKGKGTENEGNQKRDINAHIFTVVATALHFFGVILACFIWYEKQHTIATVIGFIFLALGLIVFTVGMYVSSKETKTTAKRNFWLLNIWLISFIPFSVIYNILRIDIPAPYPMSPKSYIYDQPFWIVYILVCSSVMFFQFKSSARK</sequence>
<dbReference type="InterPro" id="IPR001387">
    <property type="entry name" value="Cro/C1-type_HTH"/>
</dbReference>
<evidence type="ECO:0000313" key="4">
    <source>
        <dbReference type="EMBL" id="GED67111.1"/>
    </source>
</evidence>
<keyword evidence="2" id="KW-1133">Transmembrane helix</keyword>
<dbReference type="PANTHER" id="PTHR46558:SF13">
    <property type="entry name" value="HTH-TYPE TRANSCRIPTIONAL REGULATOR IMMR"/>
    <property type="match status" value="1"/>
</dbReference>
<dbReference type="PROSITE" id="PS50943">
    <property type="entry name" value="HTH_CROC1"/>
    <property type="match status" value="1"/>
</dbReference>
<proteinExistence type="predicted"/>
<dbReference type="PATRIC" id="fig|54915.3.peg.3540"/>
<dbReference type="AlphaFoldDB" id="A0A0K9YS56"/>
<feature type="transmembrane region" description="Helical" evidence="2">
    <location>
        <begin position="108"/>
        <end position="131"/>
    </location>
</feature>
<evidence type="ECO:0000313" key="5">
    <source>
        <dbReference type="EMBL" id="KNB71467.1"/>
    </source>
</evidence>
<feature type="transmembrane region" description="Helical" evidence="2">
    <location>
        <begin position="81"/>
        <end position="102"/>
    </location>
</feature>
<keyword evidence="1 5" id="KW-0238">DNA-binding</keyword>
<organism evidence="5 6">
    <name type="scientific">Brevibacillus reuszeri</name>
    <dbReference type="NCBI Taxonomy" id="54915"/>
    <lineage>
        <taxon>Bacteria</taxon>
        <taxon>Bacillati</taxon>
        <taxon>Bacillota</taxon>
        <taxon>Bacilli</taxon>
        <taxon>Bacillales</taxon>
        <taxon>Paenibacillaceae</taxon>
        <taxon>Brevibacillus</taxon>
    </lineage>
</organism>
<gene>
    <name evidence="5" type="ORF">ADS79_22070</name>
    <name evidence="4" type="ORF">BRE01_08130</name>
</gene>
<reference evidence="4 7" key="3">
    <citation type="submission" date="2019-06" db="EMBL/GenBank/DDBJ databases">
        <title>Whole genome shotgun sequence of Brevibacillus reuszeri NBRC 15719.</title>
        <authorList>
            <person name="Hosoyama A."/>
            <person name="Uohara A."/>
            <person name="Ohji S."/>
            <person name="Ichikawa N."/>
        </authorList>
    </citation>
    <scope>NUCLEOTIDE SEQUENCE [LARGE SCALE GENOMIC DNA]</scope>
    <source>
        <strain evidence="4 7">NBRC 15719</strain>
    </source>
</reference>
<dbReference type="RefSeq" id="WP_049740503.1">
    <property type="nucleotide sequence ID" value="NZ_BJON01000003.1"/>
</dbReference>
<dbReference type="InterPro" id="IPR010982">
    <property type="entry name" value="Lambda_DNA-bd_dom_sf"/>
</dbReference>
<dbReference type="Proteomes" id="UP000036834">
    <property type="component" value="Unassembled WGS sequence"/>
</dbReference>
<feature type="transmembrane region" description="Helical" evidence="2">
    <location>
        <begin position="183"/>
        <end position="200"/>
    </location>
</feature>